<sequence length="489" mass="57117">MTINKLDLLSDSARYQLDILRIFDMRKGQFTSVELLVELLGISKFKVNKYIAELEQALVAATNAKVVRLSKGEIDIPDLSNEVIRQLQLYYLKQSDLFLLFHEMVQFGSTPEKFSQKHFLSRSKAYLIKSELEDILAPGGIQINEGTLVGDEAKVRREIFDIYYYFFNGLESPFESSLRQKTHEVLEVIIHTLNLEMIMTRIAKLELFLSITLLRLSKRSYVNTVEIEFEDVYAKEIRQQLVLVQNKLQKITVIPEEKQENEQLWLLVFLLSEECLSLTTQQKTIRWNQNLTELTTLQVDYLFQTLKLVLSTERKTEKIVELQQVLELTNFKLAFANHSRLTFISEDQERFFAELYPQFHQVAKKFVELAKNSKIYDQGLLTNGSLYYDYIFAIISVIPQKYLSDKVYVCVDFSRGSAYTKFIAENILAFQNLNIEVQKKVNNQTQLYVSDLLIDKLNCPQIIWKNPPSDHDWLLFGEMVIKVRNENES</sequence>
<evidence type="ECO:0000313" key="2">
    <source>
        <dbReference type="EMBL" id="GEK36804.1"/>
    </source>
</evidence>
<evidence type="ECO:0000313" key="5">
    <source>
        <dbReference type="Proteomes" id="UP000321361"/>
    </source>
</evidence>
<comment type="caution">
    <text evidence="3">The sequence shown here is derived from an EMBL/GenBank/DDBJ whole genome shotgun (WGS) entry which is preliminary data.</text>
</comment>
<evidence type="ECO:0000313" key="4">
    <source>
        <dbReference type="Proteomes" id="UP000078516"/>
    </source>
</evidence>
<reference evidence="2 5" key="2">
    <citation type="submission" date="2019-07" db="EMBL/GenBank/DDBJ databases">
        <title>Whole genome shotgun sequence of Enterococcus thailandicus NBRC 101867.</title>
        <authorList>
            <person name="Hosoyama A."/>
            <person name="Uohara A."/>
            <person name="Ohji S."/>
            <person name="Ichikawa N."/>
        </authorList>
    </citation>
    <scope>NUCLEOTIDE SEQUENCE [LARGE SCALE GENOMIC DNA]</scope>
    <source>
        <strain evidence="2 5">NBRC 101867</strain>
    </source>
</reference>
<gene>
    <name evidence="3" type="ORF">A6E74_08775</name>
    <name evidence="2" type="ORF">ETH01_10910</name>
</gene>
<protein>
    <recommendedName>
        <fullName evidence="1">Mga helix-turn-helix domain-containing protein</fullName>
    </recommendedName>
</protein>
<dbReference type="Proteomes" id="UP000078516">
    <property type="component" value="Unassembled WGS sequence"/>
</dbReference>
<evidence type="ECO:0000259" key="1">
    <source>
        <dbReference type="Pfam" id="PF05043"/>
    </source>
</evidence>
<dbReference type="EMBL" id="LWMN01000014">
    <property type="protein sequence ID" value="OAQ55207.1"/>
    <property type="molecule type" value="Genomic_DNA"/>
</dbReference>
<dbReference type="KEGG" id="eth:CK496_04740"/>
<dbReference type="GeneID" id="77486941"/>
<evidence type="ECO:0000313" key="3">
    <source>
        <dbReference type="EMBL" id="OAQ55207.1"/>
    </source>
</evidence>
<proteinExistence type="predicted"/>
<name>A0A179EPP3_ENTTH</name>
<accession>A0A179EPP3</accession>
<dbReference type="RefSeq" id="WP_067484155.1">
    <property type="nucleotide sequence ID" value="NZ_BJUG01000004.1"/>
</dbReference>
<reference evidence="3 4" key="1">
    <citation type="submission" date="2016-04" db="EMBL/GenBank/DDBJ databases">
        <title>Draft genome of an Enterococcus thailandicus strain isolated from bovine feces.</title>
        <authorList>
            <person name="Beukers A.G."/>
            <person name="Zaheer R."/>
            <person name="Goji N."/>
            <person name="Cook S.R."/>
            <person name="Amoako K."/>
            <person name="Chaves A.V."/>
            <person name="Ward M.P."/>
            <person name="Mcallister T.A."/>
        </authorList>
    </citation>
    <scope>NUCLEOTIDE SEQUENCE [LARGE SCALE GENOMIC DNA]</scope>
    <source>
        <strain evidence="3 4">F0711D 46</strain>
    </source>
</reference>
<dbReference type="OrthoDB" id="2143991at2"/>
<keyword evidence="4" id="KW-1185">Reference proteome</keyword>
<dbReference type="InterPro" id="IPR007737">
    <property type="entry name" value="Mga_HTH"/>
</dbReference>
<dbReference type="EMBL" id="BJUG01000004">
    <property type="protein sequence ID" value="GEK36804.1"/>
    <property type="molecule type" value="Genomic_DNA"/>
</dbReference>
<feature type="domain" description="Mga helix-turn-helix" evidence="1">
    <location>
        <begin position="84"/>
        <end position="161"/>
    </location>
</feature>
<organism evidence="3 4">
    <name type="scientific">Enterococcus thailandicus</name>
    <dbReference type="NCBI Taxonomy" id="417368"/>
    <lineage>
        <taxon>Bacteria</taxon>
        <taxon>Bacillati</taxon>
        <taxon>Bacillota</taxon>
        <taxon>Bacilli</taxon>
        <taxon>Lactobacillales</taxon>
        <taxon>Enterococcaceae</taxon>
        <taxon>Enterococcus</taxon>
    </lineage>
</organism>
<dbReference type="Proteomes" id="UP000321361">
    <property type="component" value="Unassembled WGS sequence"/>
</dbReference>
<dbReference type="Pfam" id="PF05043">
    <property type="entry name" value="Mga"/>
    <property type="match status" value="1"/>
</dbReference>
<dbReference type="AlphaFoldDB" id="A0A179EPP3"/>